<keyword evidence="8" id="KW-1185">Reference proteome</keyword>
<feature type="transmembrane region" description="Helical" evidence="6">
    <location>
        <begin position="166"/>
        <end position="187"/>
    </location>
</feature>
<evidence type="ECO:0000256" key="5">
    <source>
        <dbReference type="ARBA" id="ARBA00023136"/>
    </source>
</evidence>
<dbReference type="EMBL" id="AAXW01000004">
    <property type="protein sequence ID" value="EAZ92915.1"/>
    <property type="molecule type" value="Genomic_DNA"/>
</dbReference>
<feature type="transmembrane region" description="Helical" evidence="6">
    <location>
        <begin position="102"/>
        <end position="124"/>
    </location>
</feature>
<dbReference type="InterPro" id="IPR051598">
    <property type="entry name" value="TSUP/Inactive_protease-like"/>
</dbReference>
<dbReference type="GO" id="GO:0005886">
    <property type="term" value="C:plasma membrane"/>
    <property type="evidence" value="ECO:0007669"/>
    <property type="project" value="UniProtKB-SubCell"/>
</dbReference>
<evidence type="ECO:0000313" key="8">
    <source>
        <dbReference type="Proteomes" id="UP000003781"/>
    </source>
</evidence>
<keyword evidence="3 6" id="KW-0812">Transmembrane</keyword>
<reference evidence="7 8" key="1">
    <citation type="submission" date="2007-03" db="EMBL/GenBank/DDBJ databases">
        <authorList>
            <person name="Stal L."/>
            <person name="Ferriera S."/>
            <person name="Johnson J."/>
            <person name="Kravitz S."/>
            <person name="Beeson K."/>
            <person name="Sutton G."/>
            <person name="Rogers Y.-H."/>
            <person name="Friedman R."/>
            <person name="Frazier M."/>
            <person name="Venter J.C."/>
        </authorList>
    </citation>
    <scope>NUCLEOTIDE SEQUENCE [LARGE SCALE GENOMIC DNA]</scope>
    <source>
        <strain evidence="7 8">CCY0110</strain>
    </source>
</reference>
<comment type="caution">
    <text evidence="7">The sequence shown here is derived from an EMBL/GenBank/DDBJ whole genome shotgun (WGS) entry which is preliminary data.</text>
</comment>
<feature type="transmembrane region" description="Helical" evidence="6">
    <location>
        <begin position="245"/>
        <end position="264"/>
    </location>
</feature>
<accession>A3IL46</accession>
<keyword evidence="4 6" id="KW-1133">Transmembrane helix</keyword>
<feature type="transmembrane region" description="Helical" evidence="6">
    <location>
        <begin position="270"/>
        <end position="288"/>
    </location>
</feature>
<comment type="similarity">
    <text evidence="2 6">Belongs to the 4-toluene sulfonate uptake permease (TSUP) (TC 2.A.102) family.</text>
</comment>
<keyword evidence="6" id="KW-1003">Cell membrane</keyword>
<name>A3IL46_9CHRO</name>
<proteinExistence type="inferred from homology"/>
<evidence type="ECO:0000256" key="3">
    <source>
        <dbReference type="ARBA" id="ARBA00022692"/>
    </source>
</evidence>
<dbReference type="AlphaFoldDB" id="A3IL46"/>
<feature type="transmembrane region" description="Helical" evidence="6">
    <location>
        <begin position="34"/>
        <end position="52"/>
    </location>
</feature>
<evidence type="ECO:0000313" key="7">
    <source>
        <dbReference type="EMBL" id="EAZ92915.1"/>
    </source>
</evidence>
<evidence type="ECO:0000256" key="1">
    <source>
        <dbReference type="ARBA" id="ARBA00004141"/>
    </source>
</evidence>
<evidence type="ECO:0000256" key="2">
    <source>
        <dbReference type="ARBA" id="ARBA00009142"/>
    </source>
</evidence>
<feature type="transmembrane region" description="Helical" evidence="6">
    <location>
        <begin position="72"/>
        <end position="90"/>
    </location>
</feature>
<dbReference type="PANTHER" id="PTHR43701">
    <property type="entry name" value="MEMBRANE TRANSPORTER PROTEIN MJ0441-RELATED"/>
    <property type="match status" value="1"/>
</dbReference>
<organism evidence="7 8">
    <name type="scientific">Crocosphaera chwakensis CCY0110</name>
    <dbReference type="NCBI Taxonomy" id="391612"/>
    <lineage>
        <taxon>Bacteria</taxon>
        <taxon>Bacillati</taxon>
        <taxon>Cyanobacteriota</taxon>
        <taxon>Cyanophyceae</taxon>
        <taxon>Oscillatoriophycideae</taxon>
        <taxon>Chroococcales</taxon>
        <taxon>Aphanothecaceae</taxon>
        <taxon>Crocosphaera</taxon>
        <taxon>Crocosphaera chwakensis</taxon>
    </lineage>
</organism>
<dbReference type="PANTHER" id="PTHR43701:SF2">
    <property type="entry name" value="MEMBRANE TRANSPORTER PROTEIN YJNA-RELATED"/>
    <property type="match status" value="1"/>
</dbReference>
<sequence>MSEKQSKLFSELSVVQPFISITMKLATKQSHSQFAFIVSIPIAILGGLMGLGGAEFRLPILAGPLGYSARQVVPLNLAISLITILISLLVRGKILSLSTVIPYGQVIIFLIIGAMIMAFIGASWAKHLSNEKLERIILVFLIIIGCALIIEGCLPESLPALVPPIPGLQIIVALSCGLIIGLVSSVLGVAGGELIIPTLIFAFGVDIKIAGTSSLLISLPTVIVGLLRYHHQGSFINKEPLKETVLPMSLGSFIGAIIGALLVGIIPSNLLKIVLGIILNIAALKVFLHSKA</sequence>
<comment type="subcellular location">
    <subcellularLocation>
        <location evidence="6">Cell membrane</location>
        <topology evidence="6">Multi-pass membrane protein</topology>
    </subcellularLocation>
    <subcellularLocation>
        <location evidence="1">Membrane</location>
        <topology evidence="1">Multi-pass membrane protein</topology>
    </subcellularLocation>
</comment>
<feature type="transmembrane region" description="Helical" evidence="6">
    <location>
        <begin position="199"/>
        <end position="224"/>
    </location>
</feature>
<keyword evidence="5 6" id="KW-0472">Membrane</keyword>
<dbReference type="InterPro" id="IPR002781">
    <property type="entry name" value="TM_pro_TauE-like"/>
</dbReference>
<dbReference type="eggNOG" id="COG0730">
    <property type="taxonomic scope" value="Bacteria"/>
</dbReference>
<dbReference type="Pfam" id="PF01925">
    <property type="entry name" value="TauE"/>
    <property type="match status" value="2"/>
</dbReference>
<evidence type="ECO:0000256" key="6">
    <source>
        <dbReference type="RuleBase" id="RU363041"/>
    </source>
</evidence>
<protein>
    <recommendedName>
        <fullName evidence="6">Probable membrane transporter protein</fullName>
    </recommendedName>
</protein>
<gene>
    <name evidence="7" type="ORF">CY0110_22502</name>
</gene>
<evidence type="ECO:0000256" key="4">
    <source>
        <dbReference type="ARBA" id="ARBA00022989"/>
    </source>
</evidence>
<feature type="transmembrane region" description="Helical" evidence="6">
    <location>
        <begin position="136"/>
        <end position="154"/>
    </location>
</feature>
<dbReference type="Proteomes" id="UP000003781">
    <property type="component" value="Unassembled WGS sequence"/>
</dbReference>